<evidence type="ECO:0000313" key="2">
    <source>
        <dbReference type="Proteomes" id="UP000830768"/>
    </source>
</evidence>
<protein>
    <submittedName>
        <fullName evidence="1">Uncharacterized protein</fullName>
    </submittedName>
</protein>
<name>A0ACD3ZR01_FUSSC</name>
<keyword evidence="2" id="KW-1185">Reference proteome</keyword>
<evidence type="ECO:0000313" key="1">
    <source>
        <dbReference type="EMBL" id="UPL03638.1"/>
    </source>
</evidence>
<gene>
    <name evidence="1" type="ORF">LCI18_014572</name>
</gene>
<dbReference type="EMBL" id="CP090041">
    <property type="protein sequence ID" value="UPL03638.1"/>
    <property type="molecule type" value="Genomic_DNA"/>
</dbReference>
<reference evidence="1" key="1">
    <citation type="submission" date="2021-11" db="EMBL/GenBank/DDBJ databases">
        <title>Fusarium solani-melongenae Genome sequencing and assembly.</title>
        <authorList>
            <person name="Xie S."/>
            <person name="Huang L."/>
            <person name="Zhang X."/>
        </authorList>
    </citation>
    <scope>NUCLEOTIDE SEQUENCE</scope>
    <source>
        <strain evidence="1">CRI 24-3</strain>
    </source>
</reference>
<sequence>MGAVASVDHLGRRMLFLISAWGMLVSFIIISGLSGGFATTGTAAICIAVIPFLYIYYAFYDIALICHIAEIWPYQLRARGMALGQMSTYFAIFFNVFVNPIVLEAIAWKYYLIYVAILIIFVLNIYFCYPETKGYTLEEMAVIFDGQQGPAILEGVATKAKAKAVEAQLDEVP</sequence>
<organism evidence="1 2">
    <name type="scientific">Fusarium solani subsp. cucurbitae</name>
    <name type="common">Neocosmosporum cucurbitae</name>
    <dbReference type="NCBI Taxonomy" id="2747967"/>
    <lineage>
        <taxon>Eukaryota</taxon>
        <taxon>Fungi</taxon>
        <taxon>Dikarya</taxon>
        <taxon>Ascomycota</taxon>
        <taxon>Pezizomycotina</taxon>
        <taxon>Sordariomycetes</taxon>
        <taxon>Hypocreomycetidae</taxon>
        <taxon>Hypocreales</taxon>
        <taxon>Nectriaceae</taxon>
        <taxon>Fusarium</taxon>
        <taxon>Fusarium solani species complex</taxon>
    </lineage>
</organism>
<dbReference type="Proteomes" id="UP000830768">
    <property type="component" value="Chromosome 13"/>
</dbReference>
<proteinExistence type="predicted"/>
<accession>A0ACD3ZR01</accession>